<dbReference type="Proteomes" id="UP001498398">
    <property type="component" value="Unassembled WGS sequence"/>
</dbReference>
<protein>
    <recommendedName>
        <fullName evidence="4">Ubiquitin 3 binding protein But2 C-terminal domain-containing protein</fullName>
    </recommendedName>
</protein>
<evidence type="ECO:0008006" key="4">
    <source>
        <dbReference type="Google" id="ProtNLM"/>
    </source>
</evidence>
<evidence type="ECO:0000313" key="2">
    <source>
        <dbReference type="EMBL" id="KAK7434198.1"/>
    </source>
</evidence>
<organism evidence="2 3">
    <name type="scientific">Marasmiellus scandens</name>
    <dbReference type="NCBI Taxonomy" id="2682957"/>
    <lineage>
        <taxon>Eukaryota</taxon>
        <taxon>Fungi</taxon>
        <taxon>Dikarya</taxon>
        <taxon>Basidiomycota</taxon>
        <taxon>Agaricomycotina</taxon>
        <taxon>Agaricomycetes</taxon>
        <taxon>Agaricomycetidae</taxon>
        <taxon>Agaricales</taxon>
        <taxon>Marasmiineae</taxon>
        <taxon>Omphalotaceae</taxon>
        <taxon>Marasmiellus</taxon>
    </lineage>
</organism>
<sequence>MYSSHKDSAEYVPLATHQDGDSSDDVNLNDARISSRSAPSKNRLSPFILWTSIAVAILSALNLILIPWTMSAYELSESQLAKLPYPDLHVGFSRIDKLLHNILPRPYIHSWPERIARINEGLKDTVYGSGNQVFISVKDSTIMKFPIPEGTEEQACTIGWQGPVETRKQDLTTKGDISEIEVWSIIAPSVDSSSGSLDFDAISWNNRPVRGELLGTLDLKQNMVNATTVKFGCPTNSKNLVVELRCVRVDCHVDFAQIEDVHPKMGFELLRQIP</sequence>
<keyword evidence="1" id="KW-0812">Transmembrane</keyword>
<feature type="transmembrane region" description="Helical" evidence="1">
    <location>
        <begin position="47"/>
        <end position="70"/>
    </location>
</feature>
<comment type="caution">
    <text evidence="2">The sequence shown here is derived from an EMBL/GenBank/DDBJ whole genome shotgun (WGS) entry which is preliminary data.</text>
</comment>
<proteinExistence type="predicted"/>
<gene>
    <name evidence="2" type="ORF">VKT23_020328</name>
</gene>
<accession>A0ABR1IJB2</accession>
<evidence type="ECO:0000313" key="3">
    <source>
        <dbReference type="Proteomes" id="UP001498398"/>
    </source>
</evidence>
<name>A0ABR1IJB2_9AGAR</name>
<dbReference type="EMBL" id="JBANRG010000130">
    <property type="protein sequence ID" value="KAK7434198.1"/>
    <property type="molecule type" value="Genomic_DNA"/>
</dbReference>
<keyword evidence="1" id="KW-1133">Transmembrane helix</keyword>
<reference evidence="2 3" key="1">
    <citation type="submission" date="2024-01" db="EMBL/GenBank/DDBJ databases">
        <title>A draft genome for the cacao thread blight pathogen Marasmiellus scandens.</title>
        <authorList>
            <person name="Baruah I.K."/>
            <person name="Leung J."/>
            <person name="Bukari Y."/>
            <person name="Amoako-Attah I."/>
            <person name="Meinhardt L.W."/>
            <person name="Bailey B.A."/>
            <person name="Cohen S.P."/>
        </authorList>
    </citation>
    <scope>NUCLEOTIDE SEQUENCE [LARGE SCALE GENOMIC DNA]</scope>
    <source>
        <strain evidence="2 3">GH-19</strain>
    </source>
</reference>
<keyword evidence="1" id="KW-0472">Membrane</keyword>
<keyword evidence="3" id="KW-1185">Reference proteome</keyword>
<evidence type="ECO:0000256" key="1">
    <source>
        <dbReference type="SAM" id="Phobius"/>
    </source>
</evidence>